<protein>
    <recommendedName>
        <fullName evidence="6">RING-type domain-containing protein</fullName>
    </recommendedName>
</protein>
<dbReference type="RefSeq" id="XP_008613747.1">
    <property type="nucleotide sequence ID" value="XM_008615525.1"/>
</dbReference>
<dbReference type="InterPro" id="IPR013083">
    <property type="entry name" value="Znf_RING/FYVE/PHD"/>
</dbReference>
<proteinExistence type="predicted"/>
<name>T0QEA1_SAPDV</name>
<dbReference type="GeneID" id="19950307"/>
<reference evidence="7 8" key="1">
    <citation type="submission" date="2012-04" db="EMBL/GenBank/DDBJ databases">
        <title>The Genome Sequence of Saprolegnia declina VS20.</title>
        <authorList>
            <consortium name="The Broad Institute Genome Sequencing Platform"/>
            <person name="Russ C."/>
            <person name="Nusbaum C."/>
            <person name="Tyler B."/>
            <person name="van West P."/>
            <person name="Dieguez-Uribeondo J."/>
            <person name="de Bruijn I."/>
            <person name="Tripathy S."/>
            <person name="Jiang R."/>
            <person name="Young S.K."/>
            <person name="Zeng Q."/>
            <person name="Gargeya S."/>
            <person name="Fitzgerald M."/>
            <person name="Haas B."/>
            <person name="Abouelleil A."/>
            <person name="Alvarado L."/>
            <person name="Arachchi H.M."/>
            <person name="Berlin A."/>
            <person name="Chapman S.B."/>
            <person name="Goldberg J."/>
            <person name="Griggs A."/>
            <person name="Gujja S."/>
            <person name="Hansen M."/>
            <person name="Howarth C."/>
            <person name="Imamovic A."/>
            <person name="Larimer J."/>
            <person name="McCowen C."/>
            <person name="Montmayeur A."/>
            <person name="Murphy C."/>
            <person name="Neiman D."/>
            <person name="Pearson M."/>
            <person name="Priest M."/>
            <person name="Roberts A."/>
            <person name="Saif S."/>
            <person name="Shea T."/>
            <person name="Sisk P."/>
            <person name="Sykes S."/>
            <person name="Wortman J."/>
            <person name="Nusbaum C."/>
            <person name="Birren B."/>
        </authorList>
    </citation>
    <scope>NUCLEOTIDE SEQUENCE [LARGE SCALE GENOMIC DNA]</scope>
    <source>
        <strain evidence="7 8">VS20</strain>
    </source>
</reference>
<gene>
    <name evidence="7" type="ORF">SDRG_09580</name>
</gene>
<organism evidence="7 8">
    <name type="scientific">Saprolegnia diclina (strain VS20)</name>
    <dbReference type="NCBI Taxonomy" id="1156394"/>
    <lineage>
        <taxon>Eukaryota</taxon>
        <taxon>Sar</taxon>
        <taxon>Stramenopiles</taxon>
        <taxon>Oomycota</taxon>
        <taxon>Saprolegniomycetes</taxon>
        <taxon>Saprolegniales</taxon>
        <taxon>Saprolegniaceae</taxon>
        <taxon>Saprolegnia</taxon>
    </lineage>
</organism>
<dbReference type="VEuPathDB" id="FungiDB:SDRG_09580"/>
<keyword evidence="8" id="KW-1185">Reference proteome</keyword>
<evidence type="ECO:0000313" key="7">
    <source>
        <dbReference type="EMBL" id="EQC33061.1"/>
    </source>
</evidence>
<evidence type="ECO:0000256" key="5">
    <source>
        <dbReference type="SAM" id="MobiDB-lite"/>
    </source>
</evidence>
<dbReference type="GO" id="GO:0006511">
    <property type="term" value="P:ubiquitin-dependent protein catabolic process"/>
    <property type="evidence" value="ECO:0007669"/>
    <property type="project" value="TreeGrafter"/>
</dbReference>
<dbReference type="Gene3D" id="3.30.40.10">
    <property type="entry name" value="Zinc/RING finger domain, C3HC4 (zinc finger)"/>
    <property type="match status" value="1"/>
</dbReference>
<dbReference type="PANTHER" id="PTHR47094">
    <property type="entry name" value="ELFLESS, ISOFORM B"/>
    <property type="match status" value="1"/>
</dbReference>
<sequence length="161" mass="17290">MRNIEALMAFLPEEVLLALFQGRPPAGPPRVVDLTHEIPSPARARPAAREAPPAKKRKRSNGKAPAASPSPLVRSDGKAVRFDPVHMASADCTQVCMDNAVAMEQYKQNAFCSICLDEFTELASTSCGHLFCAPCVSNAVAVNGKCPLCQATPVQIHLLHM</sequence>
<feature type="compositionally biased region" description="Low complexity" evidence="5">
    <location>
        <begin position="39"/>
        <end position="51"/>
    </location>
</feature>
<dbReference type="GO" id="GO:0008270">
    <property type="term" value="F:zinc ion binding"/>
    <property type="evidence" value="ECO:0007669"/>
    <property type="project" value="UniProtKB-KW"/>
</dbReference>
<feature type="domain" description="RING-type" evidence="6">
    <location>
        <begin position="112"/>
        <end position="150"/>
    </location>
</feature>
<evidence type="ECO:0000256" key="1">
    <source>
        <dbReference type="ARBA" id="ARBA00022723"/>
    </source>
</evidence>
<dbReference type="PROSITE" id="PS50089">
    <property type="entry name" value="ZF_RING_2"/>
    <property type="match status" value="1"/>
</dbReference>
<evidence type="ECO:0000259" key="6">
    <source>
        <dbReference type="PROSITE" id="PS50089"/>
    </source>
</evidence>
<dbReference type="Proteomes" id="UP000030762">
    <property type="component" value="Unassembled WGS sequence"/>
</dbReference>
<dbReference type="AlphaFoldDB" id="T0QEA1"/>
<accession>T0QEA1</accession>
<keyword evidence="2 4" id="KW-0863">Zinc-finger</keyword>
<evidence type="ECO:0000313" key="8">
    <source>
        <dbReference type="Proteomes" id="UP000030762"/>
    </source>
</evidence>
<feature type="region of interest" description="Disordered" evidence="5">
    <location>
        <begin position="28"/>
        <end position="76"/>
    </location>
</feature>
<dbReference type="InterPro" id="IPR001841">
    <property type="entry name" value="Znf_RING"/>
</dbReference>
<dbReference type="InParanoid" id="T0QEA1"/>
<dbReference type="GO" id="GO:0032183">
    <property type="term" value="F:SUMO binding"/>
    <property type="evidence" value="ECO:0007669"/>
    <property type="project" value="TreeGrafter"/>
</dbReference>
<dbReference type="InterPro" id="IPR017907">
    <property type="entry name" value="Znf_RING_CS"/>
</dbReference>
<dbReference type="InterPro" id="IPR018957">
    <property type="entry name" value="Znf_C3HC4_RING-type"/>
</dbReference>
<dbReference type="PROSITE" id="PS00518">
    <property type="entry name" value="ZF_RING_1"/>
    <property type="match status" value="1"/>
</dbReference>
<keyword evidence="3" id="KW-0862">Zinc</keyword>
<dbReference type="GO" id="GO:0140082">
    <property type="term" value="F:SUMO-ubiquitin ligase activity"/>
    <property type="evidence" value="ECO:0007669"/>
    <property type="project" value="TreeGrafter"/>
</dbReference>
<evidence type="ECO:0000256" key="4">
    <source>
        <dbReference type="PROSITE-ProRule" id="PRU00175"/>
    </source>
</evidence>
<dbReference type="OMA" id="MASADCT"/>
<keyword evidence="1" id="KW-0479">Metal-binding</keyword>
<dbReference type="STRING" id="1156394.T0QEA1"/>
<dbReference type="GO" id="GO:0033768">
    <property type="term" value="C:SUMO-targeted ubiquitin ligase complex"/>
    <property type="evidence" value="ECO:0007669"/>
    <property type="project" value="TreeGrafter"/>
</dbReference>
<evidence type="ECO:0000256" key="3">
    <source>
        <dbReference type="ARBA" id="ARBA00022833"/>
    </source>
</evidence>
<evidence type="ECO:0000256" key="2">
    <source>
        <dbReference type="ARBA" id="ARBA00022771"/>
    </source>
</evidence>
<dbReference type="eggNOG" id="ENOG502SC5Q">
    <property type="taxonomic scope" value="Eukaryota"/>
</dbReference>
<dbReference type="Pfam" id="PF00097">
    <property type="entry name" value="zf-C3HC4"/>
    <property type="match status" value="1"/>
</dbReference>
<dbReference type="GO" id="GO:0061630">
    <property type="term" value="F:ubiquitin protein ligase activity"/>
    <property type="evidence" value="ECO:0007669"/>
    <property type="project" value="InterPro"/>
</dbReference>
<dbReference type="PANTHER" id="PTHR47094:SF1">
    <property type="entry name" value="RING-TYPE E3 UBIQUITIN TRANSFERASE"/>
    <property type="match status" value="1"/>
</dbReference>
<dbReference type="InterPro" id="IPR049627">
    <property type="entry name" value="SLX8"/>
</dbReference>
<dbReference type="EMBL" id="JH767161">
    <property type="protein sequence ID" value="EQC33061.1"/>
    <property type="molecule type" value="Genomic_DNA"/>
</dbReference>
<dbReference type="SUPFAM" id="SSF57850">
    <property type="entry name" value="RING/U-box"/>
    <property type="match status" value="1"/>
</dbReference>
<dbReference type="OrthoDB" id="6105938at2759"/>
<dbReference type="SMART" id="SM00184">
    <property type="entry name" value="RING"/>
    <property type="match status" value="1"/>
</dbReference>